<dbReference type="RefSeq" id="WP_349217679.1">
    <property type="nucleotide sequence ID" value="NZ_JBBMFD010000001.1"/>
</dbReference>
<organism evidence="1 2">
    <name type="scientific">Solibaculum intestinale</name>
    <dbReference type="NCBI Taxonomy" id="3133165"/>
    <lineage>
        <taxon>Bacteria</taxon>
        <taxon>Bacillati</taxon>
        <taxon>Bacillota</taxon>
        <taxon>Clostridia</taxon>
        <taxon>Eubacteriales</taxon>
        <taxon>Oscillospiraceae</taxon>
        <taxon>Solibaculum</taxon>
    </lineage>
</organism>
<gene>
    <name evidence="1" type="ORF">WMO26_01025</name>
</gene>
<dbReference type="Proteomes" id="UP001489509">
    <property type="component" value="Unassembled WGS sequence"/>
</dbReference>
<dbReference type="EMBL" id="JBBMFD010000001">
    <property type="protein sequence ID" value="MEQ2439403.1"/>
    <property type="molecule type" value="Genomic_DNA"/>
</dbReference>
<evidence type="ECO:0000313" key="2">
    <source>
        <dbReference type="Proteomes" id="UP001489509"/>
    </source>
</evidence>
<sequence>MATANCIHCSNQQEAEKMQQYFDTLPTNVQETIKQSGIALHNEQEMKNCAENFMHN</sequence>
<evidence type="ECO:0000313" key="1">
    <source>
        <dbReference type="EMBL" id="MEQ2439403.1"/>
    </source>
</evidence>
<proteinExistence type="predicted"/>
<keyword evidence="2" id="KW-1185">Reference proteome</keyword>
<accession>A0ABV1DWH4</accession>
<comment type="caution">
    <text evidence="1">The sequence shown here is derived from an EMBL/GenBank/DDBJ whole genome shotgun (WGS) entry which is preliminary data.</text>
</comment>
<reference evidence="1 2" key="1">
    <citation type="submission" date="2024-03" db="EMBL/GenBank/DDBJ databases">
        <title>Human intestinal bacterial collection.</title>
        <authorList>
            <person name="Pauvert C."/>
            <person name="Hitch T.C.A."/>
            <person name="Clavel T."/>
        </authorList>
    </citation>
    <scope>NUCLEOTIDE SEQUENCE [LARGE SCALE GENOMIC DNA]</scope>
    <source>
        <strain evidence="1 2">CLA-JM-H44</strain>
    </source>
</reference>
<name>A0ABV1DWH4_9FIRM</name>
<protein>
    <submittedName>
        <fullName evidence="1">Uncharacterized protein</fullName>
    </submittedName>
</protein>